<comment type="caution">
    <text evidence="1">The sequence shown here is derived from an EMBL/GenBank/DDBJ whole genome shotgun (WGS) entry which is preliminary data.</text>
</comment>
<protein>
    <submittedName>
        <fullName evidence="1">Uncharacterized protein</fullName>
    </submittedName>
</protein>
<evidence type="ECO:0000313" key="1">
    <source>
        <dbReference type="EMBL" id="KAA8905383.1"/>
    </source>
</evidence>
<proteinExistence type="predicted"/>
<name>A0A5J5EWC3_9PEZI</name>
<dbReference type="Proteomes" id="UP000326924">
    <property type="component" value="Unassembled WGS sequence"/>
</dbReference>
<reference evidence="1 2" key="1">
    <citation type="submission" date="2019-09" db="EMBL/GenBank/DDBJ databases">
        <title>Draft genome of the ectomycorrhizal ascomycete Sphaerosporella brunnea.</title>
        <authorList>
            <consortium name="DOE Joint Genome Institute"/>
            <person name="Benucci G.M."/>
            <person name="Marozzi G."/>
            <person name="Antonielli L."/>
            <person name="Sanchez S."/>
            <person name="Marco P."/>
            <person name="Wang X."/>
            <person name="Falini L.B."/>
            <person name="Barry K."/>
            <person name="Haridas S."/>
            <person name="Lipzen A."/>
            <person name="Labutti K."/>
            <person name="Grigoriev I.V."/>
            <person name="Murat C."/>
            <person name="Martin F."/>
            <person name="Albertini E."/>
            <person name="Donnini D."/>
            <person name="Bonito G."/>
        </authorList>
    </citation>
    <scope>NUCLEOTIDE SEQUENCE [LARGE SCALE GENOMIC DNA]</scope>
    <source>
        <strain evidence="1 2">Sb_GMNB300</strain>
    </source>
</reference>
<organism evidence="1 2">
    <name type="scientific">Sphaerosporella brunnea</name>
    <dbReference type="NCBI Taxonomy" id="1250544"/>
    <lineage>
        <taxon>Eukaryota</taxon>
        <taxon>Fungi</taxon>
        <taxon>Dikarya</taxon>
        <taxon>Ascomycota</taxon>
        <taxon>Pezizomycotina</taxon>
        <taxon>Pezizomycetes</taxon>
        <taxon>Pezizales</taxon>
        <taxon>Pyronemataceae</taxon>
        <taxon>Sphaerosporella</taxon>
    </lineage>
</organism>
<accession>A0A5J5EWC3</accession>
<dbReference type="AlphaFoldDB" id="A0A5J5EWC3"/>
<keyword evidence="2" id="KW-1185">Reference proteome</keyword>
<dbReference type="OrthoDB" id="4324149at2759"/>
<dbReference type="EMBL" id="VXIS01000100">
    <property type="protein sequence ID" value="KAA8905383.1"/>
    <property type="molecule type" value="Genomic_DNA"/>
</dbReference>
<gene>
    <name evidence="1" type="ORF">FN846DRAFT_11104</name>
</gene>
<dbReference type="InParanoid" id="A0A5J5EWC3"/>
<evidence type="ECO:0000313" key="2">
    <source>
        <dbReference type="Proteomes" id="UP000326924"/>
    </source>
</evidence>
<sequence length="231" mass="26211">MPKAVRFVCRAMTRERPGRPAEPCVGAPKQHIHIHSQPFSMSGASTPLGFDPDRDYKPKERLRLAVAMYLEQKNDLEPGKKPNIAKLSRDFNVPASSIRNHVLHPEREPMFSDEVISAKRNLFPAEELDRCMFMDDFSIPPDRDMYVTIIRSKPKPKPTTRSCHVGLHNRLLLLSQIQSRLPAGFADPGYGCCHTRALRAQGLPFLAYAGTSNQLERLRIRAFGRLLAREK</sequence>